<organism evidence="2 3">
    <name type="scientific">Trichinella patagoniensis</name>
    <dbReference type="NCBI Taxonomy" id="990121"/>
    <lineage>
        <taxon>Eukaryota</taxon>
        <taxon>Metazoa</taxon>
        <taxon>Ecdysozoa</taxon>
        <taxon>Nematoda</taxon>
        <taxon>Enoplea</taxon>
        <taxon>Dorylaimia</taxon>
        <taxon>Trichinellida</taxon>
        <taxon>Trichinellidae</taxon>
        <taxon>Trichinella</taxon>
    </lineage>
</organism>
<sequence length="146" mass="15856">MVSRPTRNRRESGRNPARPRAVPPANTSSRCLIAERLDTVEIARGSPSGPSALSGRRQGDHSRKFLDILPNHQRRSEPFALLALAGKPHGGGDTMFDRFSLRHSPALPNHSSGSPGRWKHTAPFGLDLGPNDAPPPLTVFVLTQNC</sequence>
<comment type="caution">
    <text evidence="2">The sequence shown here is derived from an EMBL/GenBank/DDBJ whole genome shotgun (WGS) entry which is preliminary data.</text>
</comment>
<name>A0A0V0Z8R2_9BILA</name>
<evidence type="ECO:0000313" key="3">
    <source>
        <dbReference type="Proteomes" id="UP000054783"/>
    </source>
</evidence>
<feature type="compositionally biased region" description="Low complexity" evidence="1">
    <location>
        <begin position="14"/>
        <end position="26"/>
    </location>
</feature>
<evidence type="ECO:0000256" key="1">
    <source>
        <dbReference type="SAM" id="MobiDB-lite"/>
    </source>
</evidence>
<protein>
    <submittedName>
        <fullName evidence="2">Uncharacterized protein</fullName>
    </submittedName>
</protein>
<dbReference type="AlphaFoldDB" id="A0A0V0Z8R2"/>
<keyword evidence="3" id="KW-1185">Reference proteome</keyword>
<gene>
    <name evidence="2" type="ORF">T12_7390</name>
</gene>
<proteinExistence type="predicted"/>
<feature type="region of interest" description="Disordered" evidence="1">
    <location>
        <begin position="1"/>
        <end position="64"/>
    </location>
</feature>
<accession>A0A0V0Z8R2</accession>
<evidence type="ECO:0000313" key="2">
    <source>
        <dbReference type="EMBL" id="KRY08999.1"/>
    </source>
</evidence>
<dbReference type="Proteomes" id="UP000054783">
    <property type="component" value="Unassembled WGS sequence"/>
</dbReference>
<dbReference type="EMBL" id="JYDQ01000297">
    <property type="protein sequence ID" value="KRY08999.1"/>
    <property type="molecule type" value="Genomic_DNA"/>
</dbReference>
<reference evidence="2 3" key="1">
    <citation type="submission" date="2015-01" db="EMBL/GenBank/DDBJ databases">
        <title>Evolution of Trichinella species and genotypes.</title>
        <authorList>
            <person name="Korhonen P.K."/>
            <person name="Edoardo P."/>
            <person name="Giuseppe L.R."/>
            <person name="Gasser R.B."/>
        </authorList>
    </citation>
    <scope>NUCLEOTIDE SEQUENCE [LARGE SCALE GENOMIC DNA]</scope>
    <source>
        <strain evidence="2">ISS2496</strain>
    </source>
</reference>